<feature type="domain" description="Quinate/shikimate 5-dehydrogenase/glutamyl-tRNA reductase" evidence="1">
    <location>
        <begin position="117"/>
        <end position="223"/>
    </location>
</feature>
<dbReference type="Gene3D" id="3.40.50.720">
    <property type="entry name" value="NAD(P)-binding Rossmann-like Domain"/>
    <property type="match status" value="1"/>
</dbReference>
<dbReference type="InterPro" id="IPR036291">
    <property type="entry name" value="NAD(P)-bd_dom_sf"/>
</dbReference>
<dbReference type="Pfam" id="PF01488">
    <property type="entry name" value="Shikimate_DH"/>
    <property type="match status" value="1"/>
</dbReference>
<proteinExistence type="predicted"/>
<gene>
    <name evidence="2" type="ORF">FOIG_15993</name>
</gene>
<dbReference type="InterPro" id="IPR006151">
    <property type="entry name" value="Shikm_DH/Glu-tRNA_Rdtase"/>
</dbReference>
<dbReference type="VEuPathDB" id="FungiDB:FOIG_15993"/>
<sequence>MSHTLALDNSIIHDLLISLSRANIVRFQRDLENSLIEFSAGSEGKFQLNPGLSTDPMIIVTPAPVESPNGNTANPPLNGIIALCDSLGRPIGLLNAAEVTGFRTTLCALIPWTWRRHTENIVIFGAGKQGLWYTRLALALRGSEIKSVTIINRSVARAQSLVAQVTEENQKYWKSSATLFSLDPSQPDYSKRLATVLSTADAVFCTVGSTSPLFSFQGVLRGTRSRSPFISAIGSWQSDMMELYPELLRYAAGRPDSYSPRGASGCIIVDDAQECLVKSGEVIQSGLKAEQMLQVGEILSWQQEKSGLEG</sequence>
<dbReference type="Proteomes" id="UP000030685">
    <property type="component" value="Unassembled WGS sequence"/>
</dbReference>
<dbReference type="RefSeq" id="XP_031052875.1">
    <property type="nucleotide sequence ID" value="XM_031217404.1"/>
</dbReference>
<evidence type="ECO:0000259" key="1">
    <source>
        <dbReference type="Pfam" id="PF01488"/>
    </source>
</evidence>
<dbReference type="AlphaFoldDB" id="X0J3E2"/>
<dbReference type="GO" id="GO:0005737">
    <property type="term" value="C:cytoplasm"/>
    <property type="evidence" value="ECO:0007669"/>
    <property type="project" value="TreeGrafter"/>
</dbReference>
<dbReference type="InterPro" id="IPR003462">
    <property type="entry name" value="ODC_Mu_crystall"/>
</dbReference>
<name>X0J3E2_FUSO5</name>
<protein>
    <recommendedName>
        <fullName evidence="1">Quinate/shikimate 5-dehydrogenase/glutamyl-tRNA reductase domain-containing protein</fullName>
    </recommendedName>
</protein>
<reference evidence="2" key="2">
    <citation type="submission" date="2014-03" db="EMBL/GenBank/DDBJ databases">
        <title>The Genome Annotation of Fusarium oxysporum II5.</title>
        <authorList>
            <consortium name="The Broad Institute Genomics Platform"/>
            <person name="Ma L.-J."/>
            <person name="Corby-Kistler H."/>
            <person name="Broz K."/>
            <person name="Gale L.R."/>
            <person name="Jonkers W."/>
            <person name="O'Donnell K."/>
            <person name="Ploetz R."/>
            <person name="Steinberg C."/>
            <person name="Schwartz D.C."/>
            <person name="VanEtten H."/>
            <person name="Zhou S."/>
            <person name="Young S.K."/>
            <person name="Zeng Q."/>
            <person name="Gargeya S."/>
            <person name="Fitzgerald M."/>
            <person name="Abouelleil A."/>
            <person name="Alvarado L."/>
            <person name="Chapman S.B."/>
            <person name="Gainer-Dewar J."/>
            <person name="Goldberg J."/>
            <person name="Griggs A."/>
            <person name="Gujja S."/>
            <person name="Hansen M."/>
            <person name="Howarth C."/>
            <person name="Imamovic A."/>
            <person name="Ireland A."/>
            <person name="Larimer J."/>
            <person name="McCowan C."/>
            <person name="Murphy C."/>
            <person name="Pearson M."/>
            <person name="Poon T.W."/>
            <person name="Priest M."/>
            <person name="Roberts A."/>
            <person name="Saif S."/>
            <person name="Shea T."/>
            <person name="Sykes S."/>
            <person name="Wortman J."/>
            <person name="Nusbaum C."/>
            <person name="Birren B."/>
        </authorList>
    </citation>
    <scope>NUCLEOTIDE SEQUENCE</scope>
    <source>
        <strain evidence="2">54006</strain>
    </source>
</reference>
<dbReference type="PANTHER" id="PTHR13812:SF23">
    <property type="entry name" value="PRNX PROTEIN"/>
    <property type="match status" value="1"/>
</dbReference>
<dbReference type="SUPFAM" id="SSF51735">
    <property type="entry name" value="NAD(P)-binding Rossmann-fold domains"/>
    <property type="match status" value="1"/>
</dbReference>
<reference evidence="2" key="1">
    <citation type="submission" date="2011-11" db="EMBL/GenBank/DDBJ databases">
        <title>The Genome Sequence of Fusarium oxysporum II5.</title>
        <authorList>
            <consortium name="The Broad Institute Genome Sequencing Platform"/>
            <person name="Ma L.-J."/>
            <person name="Gale L.R."/>
            <person name="Schwartz D.C."/>
            <person name="Zhou S."/>
            <person name="Corby-Kistler H."/>
            <person name="Young S.K."/>
            <person name="Zeng Q."/>
            <person name="Gargeya S."/>
            <person name="Fitzgerald M."/>
            <person name="Haas B."/>
            <person name="Abouelleil A."/>
            <person name="Alvarado L."/>
            <person name="Arachchi H.M."/>
            <person name="Berlin A."/>
            <person name="Brown A."/>
            <person name="Chapman S.B."/>
            <person name="Chen Z."/>
            <person name="Dunbar C."/>
            <person name="Freedman E."/>
            <person name="Gearin G."/>
            <person name="Goldberg J."/>
            <person name="Griggs A."/>
            <person name="Gujja S."/>
            <person name="Heiman D."/>
            <person name="Howarth C."/>
            <person name="Larson L."/>
            <person name="Lui A."/>
            <person name="MacDonald P.J.P."/>
            <person name="Montmayeur A."/>
            <person name="Murphy C."/>
            <person name="Neiman D."/>
            <person name="Pearson M."/>
            <person name="Priest M."/>
            <person name="Roberts A."/>
            <person name="Saif S."/>
            <person name="Shea T."/>
            <person name="Shenoy N."/>
            <person name="Sisk P."/>
            <person name="Stolte C."/>
            <person name="Sykes S."/>
            <person name="Wortman J."/>
            <person name="Nusbaum C."/>
            <person name="Birren B."/>
        </authorList>
    </citation>
    <scope>NUCLEOTIDE SEQUENCE [LARGE SCALE GENOMIC DNA]</scope>
    <source>
        <strain evidence="2">54006</strain>
    </source>
</reference>
<dbReference type="HOGENOM" id="CLU_042088_0_1_1"/>
<dbReference type="GeneID" id="42041168"/>
<dbReference type="PANTHER" id="PTHR13812">
    <property type="entry name" value="KETIMINE REDUCTASE MU-CRYSTALLIN"/>
    <property type="match status" value="1"/>
</dbReference>
<evidence type="ECO:0000313" key="2">
    <source>
        <dbReference type="EMBL" id="EXL90785.1"/>
    </source>
</evidence>
<organism evidence="2">
    <name type="scientific">Fusarium odoratissimum (strain NRRL 54006)</name>
    <dbReference type="NCBI Taxonomy" id="1089451"/>
    <lineage>
        <taxon>Eukaryota</taxon>
        <taxon>Fungi</taxon>
        <taxon>Dikarya</taxon>
        <taxon>Ascomycota</taxon>
        <taxon>Pezizomycotina</taxon>
        <taxon>Sordariomycetes</taxon>
        <taxon>Hypocreomycetidae</taxon>
        <taxon>Hypocreales</taxon>
        <taxon>Nectriaceae</taxon>
        <taxon>Fusarium</taxon>
        <taxon>Fusarium oxysporum species complex</taxon>
        <taxon>Fusarium oxysporum f. sp. cubense (strain race 4)</taxon>
    </lineage>
</organism>
<accession>X0J3E2</accession>
<dbReference type="EMBL" id="KK036136">
    <property type="protein sequence ID" value="EXL90785.1"/>
    <property type="molecule type" value="Genomic_DNA"/>
</dbReference>